<dbReference type="InterPro" id="IPR020904">
    <property type="entry name" value="Sc_DH/Rdtase_CS"/>
</dbReference>
<keyword evidence="3" id="KW-0520">NAD</keyword>
<keyword evidence="5" id="KW-1185">Reference proteome</keyword>
<evidence type="ECO:0000313" key="5">
    <source>
        <dbReference type="Proteomes" id="UP001500540"/>
    </source>
</evidence>
<comment type="caution">
    <text evidence="4">The sequence shown here is derived from an EMBL/GenBank/DDBJ whole genome shotgun (WGS) entry which is preliminary data.</text>
</comment>
<dbReference type="InterPro" id="IPR023985">
    <property type="entry name" value="SDR_subfam_1"/>
</dbReference>
<proteinExistence type="inferred from homology"/>
<dbReference type="PROSITE" id="PS00061">
    <property type="entry name" value="ADH_SHORT"/>
    <property type="match status" value="1"/>
</dbReference>
<dbReference type="EMBL" id="BAABAF010000002">
    <property type="protein sequence ID" value="GAA3757442.1"/>
    <property type="molecule type" value="Genomic_DNA"/>
</dbReference>
<reference evidence="5" key="1">
    <citation type="journal article" date="2019" name="Int. J. Syst. Evol. Microbiol.">
        <title>The Global Catalogue of Microorganisms (GCM) 10K type strain sequencing project: providing services to taxonomists for standard genome sequencing and annotation.</title>
        <authorList>
            <consortium name="The Broad Institute Genomics Platform"/>
            <consortium name="The Broad Institute Genome Sequencing Center for Infectious Disease"/>
            <person name="Wu L."/>
            <person name="Ma J."/>
        </authorList>
    </citation>
    <scope>NUCLEOTIDE SEQUENCE [LARGE SCALE GENOMIC DNA]</scope>
    <source>
        <strain evidence="5">JCM 16950</strain>
    </source>
</reference>
<dbReference type="Proteomes" id="UP001500540">
    <property type="component" value="Unassembled WGS sequence"/>
</dbReference>
<dbReference type="InterPro" id="IPR002347">
    <property type="entry name" value="SDR_fam"/>
</dbReference>
<dbReference type="SUPFAM" id="SSF51735">
    <property type="entry name" value="NAD(P)-binding Rossmann-fold domains"/>
    <property type="match status" value="1"/>
</dbReference>
<dbReference type="CDD" id="cd05233">
    <property type="entry name" value="SDR_c"/>
    <property type="match status" value="1"/>
</dbReference>
<accession>A0ABP7G6D8</accession>
<comment type="similarity">
    <text evidence="1">Belongs to the short-chain dehydrogenases/reductases (SDR) family.</text>
</comment>
<sequence>MVIKEDGTMAGRVEGKVAFITGAARGQGRAHALRLAEEGADIIAVDIAAPVEGVVYAPATKEDLDETVRQVEALDRRIVAEIADVRDLEALKGVVDRGVAQLGRLDIVAGNAGIDIMMPWHQFTPEIVRTIIDTNLIGVWNTVMATAHHLIDGGGGSIILTSSANGLKAGPFNLAYNMSKYGVTGVTKSFAMELAKDHVRVNSVHPGGVDTPMAQGLMPDFDTLKDDNPNLLGMMTQWIPGVMEPREISNAVLWLASDESAWVTGHALAIDGGMTQY</sequence>
<dbReference type="Gene3D" id="3.40.50.720">
    <property type="entry name" value="NAD(P)-binding Rossmann-like Domain"/>
    <property type="match status" value="1"/>
</dbReference>
<evidence type="ECO:0000256" key="1">
    <source>
        <dbReference type="ARBA" id="ARBA00006484"/>
    </source>
</evidence>
<dbReference type="PANTHER" id="PTHR42760:SF133">
    <property type="entry name" value="3-OXOACYL-[ACYL-CARRIER-PROTEIN] REDUCTASE"/>
    <property type="match status" value="1"/>
</dbReference>
<gene>
    <name evidence="4" type="ORF">GCM10022240_07780</name>
</gene>
<dbReference type="Pfam" id="PF13561">
    <property type="entry name" value="adh_short_C2"/>
    <property type="match status" value="1"/>
</dbReference>
<name>A0ABP7G6D8_9MICO</name>
<keyword evidence="2" id="KW-0560">Oxidoreductase</keyword>
<dbReference type="PRINTS" id="PR00081">
    <property type="entry name" value="GDHRDH"/>
</dbReference>
<dbReference type="InterPro" id="IPR036291">
    <property type="entry name" value="NAD(P)-bd_dom_sf"/>
</dbReference>
<evidence type="ECO:0000256" key="2">
    <source>
        <dbReference type="ARBA" id="ARBA00023002"/>
    </source>
</evidence>
<protein>
    <submittedName>
        <fullName evidence="4">Mycofactocin-coupled SDR family oxidoreductase</fullName>
    </submittedName>
</protein>
<organism evidence="4 5">
    <name type="scientific">Microbacterium kribbense</name>
    <dbReference type="NCBI Taxonomy" id="433645"/>
    <lineage>
        <taxon>Bacteria</taxon>
        <taxon>Bacillati</taxon>
        <taxon>Actinomycetota</taxon>
        <taxon>Actinomycetes</taxon>
        <taxon>Micrococcales</taxon>
        <taxon>Microbacteriaceae</taxon>
        <taxon>Microbacterium</taxon>
    </lineage>
</organism>
<dbReference type="PRINTS" id="PR00080">
    <property type="entry name" value="SDRFAMILY"/>
</dbReference>
<evidence type="ECO:0000313" key="4">
    <source>
        <dbReference type="EMBL" id="GAA3757442.1"/>
    </source>
</evidence>
<dbReference type="PANTHER" id="PTHR42760">
    <property type="entry name" value="SHORT-CHAIN DEHYDROGENASES/REDUCTASES FAMILY MEMBER"/>
    <property type="match status" value="1"/>
</dbReference>
<dbReference type="NCBIfam" id="NF009467">
    <property type="entry name" value="PRK12826.1-3"/>
    <property type="match status" value="1"/>
</dbReference>
<dbReference type="NCBIfam" id="TIGR03971">
    <property type="entry name" value="SDR_subfam_1"/>
    <property type="match status" value="1"/>
</dbReference>
<evidence type="ECO:0000256" key="3">
    <source>
        <dbReference type="ARBA" id="ARBA00023027"/>
    </source>
</evidence>